<dbReference type="InterPro" id="IPR038471">
    <property type="entry name" value="MecA_C_sf"/>
</dbReference>
<evidence type="ECO:0000256" key="1">
    <source>
        <dbReference type="ARBA" id="ARBA00005397"/>
    </source>
</evidence>
<dbReference type="EMBL" id="UYIG01000174">
    <property type="protein sequence ID" value="VDG30040.1"/>
    <property type="molecule type" value="Genomic_DNA"/>
</dbReference>
<dbReference type="HAMAP" id="MF_01124">
    <property type="entry name" value="MecA"/>
    <property type="match status" value="1"/>
</dbReference>
<dbReference type="PIRSF" id="PIRSF029008">
    <property type="entry name" value="MecA"/>
    <property type="match status" value="1"/>
</dbReference>
<keyword evidence="5" id="KW-1185">Reference proteome</keyword>
<comment type="domain">
    <text evidence="2">The N-terminal domain probably binds unfolded/aggregated proteins; the C-terminal domain interacts with ClpC.</text>
</comment>
<proteinExistence type="inferred from homology"/>
<feature type="compositionally biased region" description="Polar residues" evidence="3">
    <location>
        <begin position="119"/>
        <end position="131"/>
    </location>
</feature>
<dbReference type="GO" id="GO:0030674">
    <property type="term" value="F:protein-macromolecule adaptor activity"/>
    <property type="evidence" value="ECO:0007669"/>
    <property type="project" value="UniProtKB-UniRule"/>
</dbReference>
<feature type="region of interest" description="Disordered" evidence="3">
    <location>
        <begin position="119"/>
        <end position="139"/>
    </location>
</feature>
<gene>
    <name evidence="2" type="primary">mecA</name>
    <name evidence="4" type="ORF">MUDAN_MDHGFNIF_01595</name>
</gene>
<dbReference type="RefSeq" id="WP_130852292.1">
    <property type="nucleotide sequence ID" value="NZ_UYIG01000174.1"/>
</dbReference>
<organism evidence="4 5">
    <name type="scientific">Lactiplantibacillus mudanjiangensis</name>
    <dbReference type="NCBI Taxonomy" id="1296538"/>
    <lineage>
        <taxon>Bacteria</taxon>
        <taxon>Bacillati</taxon>
        <taxon>Bacillota</taxon>
        <taxon>Bacilli</taxon>
        <taxon>Lactobacillales</taxon>
        <taxon>Lactobacillaceae</taxon>
        <taxon>Lactiplantibacillus</taxon>
    </lineage>
</organism>
<sequence>MEMERINEDTIRVLIGNDDLNERGIRVLDLLGNHKQIESFFYSILEEVDVDHQFQDNDAVTFQVLPNRNGLELFISKNSENLQDTISKATQSAMDNDDRDSSQDDVSEYLKRKLMQTDTDGTNQAQGVQHNQAKDTNDLDPYIEDPDTPTKEFVLQFANFEDVIALAQIFRPDGLASNLYKYRDKYYLELVFFVDQSSAGGIQDDVAVALEYANKTKVTADVLLEHGEKVMSNAALETVRHYFK</sequence>
<comment type="subunit">
    <text evidence="2">Homodimer.</text>
</comment>
<evidence type="ECO:0000313" key="4">
    <source>
        <dbReference type="EMBL" id="VDG30040.1"/>
    </source>
</evidence>
<comment type="function">
    <text evidence="2">Enables the recognition and targeting of unfolded and aggregated proteins to the ClpC protease or to other proteins involved in proteolysis.</text>
</comment>
<dbReference type="AlphaFoldDB" id="A0A660E7L7"/>
<dbReference type="Proteomes" id="UP000289996">
    <property type="component" value="Unassembled WGS sequence"/>
</dbReference>
<protein>
    <recommendedName>
        <fullName evidence="2">Adapter protein MecA</fullName>
    </recommendedName>
</protein>
<evidence type="ECO:0000256" key="2">
    <source>
        <dbReference type="HAMAP-Rule" id="MF_01124"/>
    </source>
</evidence>
<evidence type="ECO:0000313" key="5">
    <source>
        <dbReference type="Proteomes" id="UP000289996"/>
    </source>
</evidence>
<evidence type="ECO:0000256" key="3">
    <source>
        <dbReference type="SAM" id="MobiDB-lite"/>
    </source>
</evidence>
<comment type="similarity">
    <text evidence="1 2">Belongs to the MecA family.</text>
</comment>
<dbReference type="Pfam" id="PF05389">
    <property type="entry name" value="MecA"/>
    <property type="match status" value="1"/>
</dbReference>
<reference evidence="4 5" key="1">
    <citation type="submission" date="2018-11" db="EMBL/GenBank/DDBJ databases">
        <authorList>
            <person name="Wuyts S."/>
        </authorList>
    </citation>
    <scope>NUCLEOTIDE SEQUENCE [LARGE SCALE GENOMIC DNA]</scope>
    <source>
        <strain evidence="4">Lactobacillus mudanjiangensis AMBF249</strain>
    </source>
</reference>
<accession>A0A660E7L7</accession>
<dbReference type="PANTHER" id="PTHR39161:SF1">
    <property type="entry name" value="ADAPTER PROTEIN MECA 1"/>
    <property type="match status" value="1"/>
</dbReference>
<dbReference type="OrthoDB" id="2360201at2"/>
<dbReference type="Gene3D" id="3.30.70.1950">
    <property type="match status" value="1"/>
</dbReference>
<dbReference type="InterPro" id="IPR008681">
    <property type="entry name" value="Neg-reg_MecA"/>
</dbReference>
<dbReference type="PANTHER" id="PTHR39161">
    <property type="entry name" value="ADAPTER PROTEIN MECA"/>
    <property type="match status" value="1"/>
</dbReference>
<name>A0A660E7L7_9LACO</name>